<dbReference type="EMBL" id="LAZR01000309">
    <property type="protein sequence ID" value="KKN75502.1"/>
    <property type="molecule type" value="Genomic_DNA"/>
</dbReference>
<keyword evidence="1" id="KW-0489">Methyltransferase</keyword>
<dbReference type="InterPro" id="IPR050602">
    <property type="entry name" value="Malonyl-ACP_OMT"/>
</dbReference>
<feature type="domain" description="Methyltransferase type 11" evidence="4">
    <location>
        <begin position="90"/>
        <end position="144"/>
    </location>
</feature>
<dbReference type="CDD" id="cd02440">
    <property type="entry name" value="AdoMet_MTases"/>
    <property type="match status" value="1"/>
</dbReference>
<dbReference type="Pfam" id="PF08241">
    <property type="entry name" value="Methyltransf_11"/>
    <property type="match status" value="1"/>
</dbReference>
<comment type="caution">
    <text evidence="5">The sequence shown here is derived from an EMBL/GenBank/DDBJ whole genome shotgun (WGS) entry which is preliminary data.</text>
</comment>
<evidence type="ECO:0000313" key="5">
    <source>
        <dbReference type="EMBL" id="KKN75502.1"/>
    </source>
</evidence>
<evidence type="ECO:0000256" key="1">
    <source>
        <dbReference type="ARBA" id="ARBA00022603"/>
    </source>
</evidence>
<evidence type="ECO:0000256" key="2">
    <source>
        <dbReference type="ARBA" id="ARBA00022679"/>
    </source>
</evidence>
<proteinExistence type="predicted"/>
<accession>A0A0F9TKT6</accession>
<evidence type="ECO:0000259" key="4">
    <source>
        <dbReference type="Pfam" id="PF08241"/>
    </source>
</evidence>
<protein>
    <recommendedName>
        <fullName evidence="4">Methyltransferase type 11 domain-containing protein</fullName>
    </recommendedName>
</protein>
<keyword evidence="2" id="KW-0808">Transferase</keyword>
<evidence type="ECO:0000256" key="3">
    <source>
        <dbReference type="SAM" id="MobiDB-lite"/>
    </source>
</evidence>
<dbReference type="InterPro" id="IPR029063">
    <property type="entry name" value="SAM-dependent_MTases_sf"/>
</dbReference>
<feature type="region of interest" description="Disordered" evidence="3">
    <location>
        <begin position="271"/>
        <end position="299"/>
    </location>
</feature>
<dbReference type="GO" id="GO:0032259">
    <property type="term" value="P:methylation"/>
    <property type="evidence" value="ECO:0007669"/>
    <property type="project" value="UniProtKB-KW"/>
</dbReference>
<dbReference type="InterPro" id="IPR013216">
    <property type="entry name" value="Methyltransf_11"/>
</dbReference>
<organism evidence="5">
    <name type="scientific">marine sediment metagenome</name>
    <dbReference type="NCBI Taxonomy" id="412755"/>
    <lineage>
        <taxon>unclassified sequences</taxon>
        <taxon>metagenomes</taxon>
        <taxon>ecological metagenomes</taxon>
    </lineage>
</organism>
<name>A0A0F9TKT6_9ZZZZ</name>
<dbReference type="PANTHER" id="PTHR13090:SF1">
    <property type="entry name" value="ARGININE-HYDROXYLASE NDUFAF5, MITOCHONDRIAL"/>
    <property type="match status" value="1"/>
</dbReference>
<gene>
    <name evidence="5" type="ORF">LCGC14_0380060</name>
</gene>
<reference evidence="5" key="1">
    <citation type="journal article" date="2015" name="Nature">
        <title>Complex archaea that bridge the gap between prokaryotes and eukaryotes.</title>
        <authorList>
            <person name="Spang A."/>
            <person name="Saw J.H."/>
            <person name="Jorgensen S.L."/>
            <person name="Zaremba-Niedzwiedzka K."/>
            <person name="Martijn J."/>
            <person name="Lind A.E."/>
            <person name="van Eijk R."/>
            <person name="Schleper C."/>
            <person name="Guy L."/>
            <person name="Ettema T.J."/>
        </authorList>
    </citation>
    <scope>NUCLEOTIDE SEQUENCE</scope>
</reference>
<sequence>MPDISDHQVFDRALLDRRRQRWLDAEPRAGAGFLLRAIADELGDRLSLVERRFAVAVDLGGHTGEMAARLRAGGQADCVVRIERLAALLEGEEFACVGDEEALPLADDSVDLVVSTLSLHLTNDTPGTLVQIRRALRPDGLFLCGFLGGETLSELRTALLAAEAEITGGVSPRVAPFTDVRDAGGLLQRAGFALPVADQDRLTVRYDTLFDLMADLRAMGMANMLVERSRRPASRRLFLRAAEIYAERFADPDGRIRATFDIVYLSGWRPHDSQQKPLRPGSARTSLAAALKDKSDDLT</sequence>
<dbReference type="SUPFAM" id="SSF53335">
    <property type="entry name" value="S-adenosyl-L-methionine-dependent methyltransferases"/>
    <property type="match status" value="1"/>
</dbReference>
<dbReference type="GO" id="GO:0008757">
    <property type="term" value="F:S-adenosylmethionine-dependent methyltransferase activity"/>
    <property type="evidence" value="ECO:0007669"/>
    <property type="project" value="InterPro"/>
</dbReference>
<dbReference type="PANTHER" id="PTHR13090">
    <property type="entry name" value="ARGININE-HYDROXYLASE NDUFAF5, MITOCHONDRIAL"/>
    <property type="match status" value="1"/>
</dbReference>
<dbReference type="Gene3D" id="3.40.50.150">
    <property type="entry name" value="Vaccinia Virus protein VP39"/>
    <property type="match status" value="1"/>
</dbReference>
<dbReference type="AlphaFoldDB" id="A0A0F9TKT6"/>